<dbReference type="GO" id="GO:0030288">
    <property type="term" value="C:outer membrane-bounded periplasmic space"/>
    <property type="evidence" value="ECO:0007669"/>
    <property type="project" value="TreeGrafter"/>
</dbReference>
<dbReference type="CDD" id="cd06567">
    <property type="entry name" value="Peptidase_S41"/>
    <property type="match status" value="1"/>
</dbReference>
<dbReference type="PATRIC" id="fig|1217712.3.peg.820"/>
<dbReference type="Pfam" id="PF03572">
    <property type="entry name" value="Peptidase_S41"/>
    <property type="match status" value="1"/>
</dbReference>
<dbReference type="PANTHER" id="PTHR32060">
    <property type="entry name" value="TAIL-SPECIFIC PROTEASE"/>
    <property type="match status" value="1"/>
</dbReference>
<dbReference type="HOGENOM" id="CLU_736993_0_0_6"/>
<comment type="caution">
    <text evidence="3">The sequence shown here is derived from an EMBL/GenBank/DDBJ whole genome shotgun (WGS) entry which is preliminary data.</text>
</comment>
<protein>
    <recommendedName>
        <fullName evidence="2">Tail specific protease domain-containing protein</fullName>
    </recommendedName>
</protein>
<name>N8V1Y0_9GAMM</name>
<feature type="transmembrane region" description="Helical" evidence="1">
    <location>
        <begin position="7"/>
        <end position="27"/>
    </location>
</feature>
<sequence length="375" mass="42984">MFKCYSFIVKIFLVIFTSSFMLIQTAYTANNLEPMTSVECFHDINFASDFLLENDAGIKVKNWINYPEYIQLFLDISKKETIKVKTIQDCINITKPFLKAIRKGHIGLQNESIANSFEKNEIFQSDNFVVTKKLSSLTSYILIPSFVPSIEDQLGEIIKNNQDNILNAKYLILDLRKNIGGQDDSAKVLFKLLGEEEYWTEMPQIYTSNANIQAYKNIERIIPNIKTKEYLAEIIKKMESKKNGWVYIDGDASLIVEKINKRDVLANPKKVVVLTDESTASSGEEFIKSVKQNPRVVTMGRNTYGALDASNLREVQTPSKKLYLLYATTYVHRRPGQEIDNIGIPPNIQLPKPVDQPTYENEVKIAQNYLEKENY</sequence>
<evidence type="ECO:0000256" key="1">
    <source>
        <dbReference type="SAM" id="Phobius"/>
    </source>
</evidence>
<dbReference type="SMART" id="SM00245">
    <property type="entry name" value="TSPc"/>
    <property type="match status" value="1"/>
</dbReference>
<keyword evidence="1" id="KW-1133">Transmembrane helix</keyword>
<evidence type="ECO:0000259" key="2">
    <source>
        <dbReference type="SMART" id="SM00245"/>
    </source>
</evidence>
<dbReference type="Proteomes" id="UP000013049">
    <property type="component" value="Unassembled WGS sequence"/>
</dbReference>
<dbReference type="GO" id="GO:0008236">
    <property type="term" value="F:serine-type peptidase activity"/>
    <property type="evidence" value="ECO:0007669"/>
    <property type="project" value="InterPro"/>
</dbReference>
<accession>N8V1Y0</accession>
<evidence type="ECO:0000313" key="3">
    <source>
        <dbReference type="EMBL" id="ENU93600.1"/>
    </source>
</evidence>
<evidence type="ECO:0000313" key="4">
    <source>
        <dbReference type="Proteomes" id="UP000013049"/>
    </source>
</evidence>
<dbReference type="InterPro" id="IPR029045">
    <property type="entry name" value="ClpP/crotonase-like_dom_sf"/>
</dbReference>
<feature type="domain" description="Tail specific protease" evidence="2">
    <location>
        <begin position="94"/>
        <end position="351"/>
    </location>
</feature>
<dbReference type="EMBL" id="APPC01000012">
    <property type="protein sequence ID" value="ENU93600.1"/>
    <property type="molecule type" value="Genomic_DNA"/>
</dbReference>
<dbReference type="PANTHER" id="PTHR32060:SF30">
    <property type="entry name" value="CARBOXY-TERMINAL PROCESSING PROTEASE CTPA"/>
    <property type="match status" value="1"/>
</dbReference>
<dbReference type="SUPFAM" id="SSF52096">
    <property type="entry name" value="ClpP/crotonase"/>
    <property type="match status" value="1"/>
</dbReference>
<keyword evidence="1" id="KW-0812">Transmembrane</keyword>
<dbReference type="GO" id="GO:0004175">
    <property type="term" value="F:endopeptidase activity"/>
    <property type="evidence" value="ECO:0007669"/>
    <property type="project" value="TreeGrafter"/>
</dbReference>
<keyword evidence="1" id="KW-0472">Membrane</keyword>
<dbReference type="Gene3D" id="3.90.226.10">
    <property type="entry name" value="2-enoyl-CoA Hydratase, Chain A, domain 1"/>
    <property type="match status" value="1"/>
</dbReference>
<dbReference type="GO" id="GO:0007165">
    <property type="term" value="P:signal transduction"/>
    <property type="evidence" value="ECO:0007669"/>
    <property type="project" value="TreeGrafter"/>
</dbReference>
<dbReference type="GO" id="GO:0006508">
    <property type="term" value="P:proteolysis"/>
    <property type="evidence" value="ECO:0007669"/>
    <property type="project" value="InterPro"/>
</dbReference>
<dbReference type="eggNOG" id="COG0793">
    <property type="taxonomic scope" value="Bacteria"/>
</dbReference>
<gene>
    <name evidence="3" type="ORF">F971_00858</name>
</gene>
<organism evidence="3 4">
    <name type="scientific">Acinetobacter vivianii</name>
    <dbReference type="NCBI Taxonomy" id="1776742"/>
    <lineage>
        <taxon>Bacteria</taxon>
        <taxon>Pseudomonadati</taxon>
        <taxon>Pseudomonadota</taxon>
        <taxon>Gammaproteobacteria</taxon>
        <taxon>Moraxellales</taxon>
        <taxon>Moraxellaceae</taxon>
        <taxon>Acinetobacter</taxon>
    </lineage>
</organism>
<proteinExistence type="predicted"/>
<reference evidence="3 4" key="1">
    <citation type="submission" date="2013-02" db="EMBL/GenBank/DDBJ databases">
        <title>The Genome Sequence of Acinetobacter sp. NIPH 758.</title>
        <authorList>
            <consortium name="The Broad Institute Genome Sequencing Platform"/>
            <consortium name="The Broad Institute Genome Sequencing Center for Infectious Disease"/>
            <person name="Cerqueira G."/>
            <person name="Feldgarden M."/>
            <person name="Courvalin P."/>
            <person name="Perichon B."/>
            <person name="Grillot-Courvalin C."/>
            <person name="Clermont D."/>
            <person name="Rocha E."/>
            <person name="Yoon E.-J."/>
            <person name="Nemec A."/>
            <person name="Walker B."/>
            <person name="Young S.K."/>
            <person name="Zeng Q."/>
            <person name="Gargeya S."/>
            <person name="Fitzgerald M."/>
            <person name="Haas B."/>
            <person name="Abouelleil A."/>
            <person name="Alvarado L."/>
            <person name="Arachchi H.M."/>
            <person name="Berlin A.M."/>
            <person name="Chapman S.B."/>
            <person name="Dewar J."/>
            <person name="Goldberg J."/>
            <person name="Griggs A."/>
            <person name="Gujja S."/>
            <person name="Hansen M."/>
            <person name="Howarth C."/>
            <person name="Imamovic A."/>
            <person name="Larimer J."/>
            <person name="McCowan C."/>
            <person name="Murphy C."/>
            <person name="Neiman D."/>
            <person name="Pearson M."/>
            <person name="Priest M."/>
            <person name="Roberts A."/>
            <person name="Saif S."/>
            <person name="Shea T."/>
            <person name="Sisk P."/>
            <person name="Sykes S."/>
            <person name="Wortman J."/>
            <person name="Nusbaum C."/>
            <person name="Birren B."/>
        </authorList>
    </citation>
    <scope>NUCLEOTIDE SEQUENCE [LARGE SCALE GENOMIC DNA]</scope>
    <source>
        <strain evidence="3 4">NIPH 758</strain>
    </source>
</reference>
<dbReference type="AlphaFoldDB" id="N8V1Y0"/>
<dbReference type="InterPro" id="IPR005151">
    <property type="entry name" value="Tail-specific_protease"/>
</dbReference>